<dbReference type="EMBL" id="CAXDID020000115">
    <property type="protein sequence ID" value="CAL6030381.1"/>
    <property type="molecule type" value="Genomic_DNA"/>
</dbReference>
<protein>
    <submittedName>
        <fullName evidence="3">Hypothetical_protein</fullName>
    </submittedName>
</protein>
<dbReference type="Proteomes" id="UP001642409">
    <property type="component" value="Unassembled WGS sequence"/>
</dbReference>
<dbReference type="AlphaFoldDB" id="A0AA86UDA6"/>
<evidence type="ECO:0000313" key="4">
    <source>
        <dbReference type="Proteomes" id="UP001642409"/>
    </source>
</evidence>
<gene>
    <name evidence="3" type="ORF">HINF_LOCUS33258</name>
    <name evidence="2" type="ORF">HINF_LOCUS38789</name>
</gene>
<dbReference type="EMBL" id="CATOUU010000822">
    <property type="protein sequence ID" value="CAI9951144.1"/>
    <property type="molecule type" value="Genomic_DNA"/>
</dbReference>
<keyword evidence="1" id="KW-0472">Membrane</keyword>
<accession>A0AA86UDA6</accession>
<keyword evidence="1" id="KW-0812">Transmembrane</keyword>
<reference evidence="3 4" key="2">
    <citation type="submission" date="2024-07" db="EMBL/GenBank/DDBJ databases">
        <authorList>
            <person name="Akdeniz Z."/>
        </authorList>
    </citation>
    <scope>NUCLEOTIDE SEQUENCE [LARGE SCALE GENOMIC DNA]</scope>
</reference>
<comment type="caution">
    <text evidence="2">The sequence shown here is derived from an EMBL/GenBank/DDBJ whole genome shotgun (WGS) entry which is preliminary data.</text>
</comment>
<reference evidence="2" key="1">
    <citation type="submission" date="2023-06" db="EMBL/GenBank/DDBJ databases">
        <authorList>
            <person name="Kurt Z."/>
        </authorList>
    </citation>
    <scope>NUCLEOTIDE SEQUENCE</scope>
</reference>
<name>A0AA86UDA6_9EUKA</name>
<feature type="transmembrane region" description="Helical" evidence="1">
    <location>
        <begin position="43"/>
        <end position="65"/>
    </location>
</feature>
<evidence type="ECO:0000313" key="3">
    <source>
        <dbReference type="EMBL" id="CAL6030381.1"/>
    </source>
</evidence>
<evidence type="ECO:0000313" key="2">
    <source>
        <dbReference type="EMBL" id="CAI9951144.1"/>
    </source>
</evidence>
<keyword evidence="4" id="KW-1185">Reference proteome</keyword>
<sequence length="175" mass="19640">MTYKDYNSCERNCESGVCEFNYNSLLKINEYLCNVASQNIHKFWWFMIIPGVALILLIILCCCCNDAEDETSKIKHVDTEAVMAPTQTKSVSKPAKVGQNVTGVASQGQRVTLPNGQVGIFIALTQPQQDQVRQLQAIQQAPQFYQPQPIFQQTSSKGQQVYGQTVEMPQMPNLM</sequence>
<evidence type="ECO:0000256" key="1">
    <source>
        <dbReference type="SAM" id="Phobius"/>
    </source>
</evidence>
<keyword evidence="1" id="KW-1133">Transmembrane helix</keyword>
<proteinExistence type="predicted"/>
<organism evidence="2">
    <name type="scientific">Hexamita inflata</name>
    <dbReference type="NCBI Taxonomy" id="28002"/>
    <lineage>
        <taxon>Eukaryota</taxon>
        <taxon>Metamonada</taxon>
        <taxon>Diplomonadida</taxon>
        <taxon>Hexamitidae</taxon>
        <taxon>Hexamitinae</taxon>
        <taxon>Hexamita</taxon>
    </lineage>
</organism>